<evidence type="ECO:0008006" key="4">
    <source>
        <dbReference type="Google" id="ProtNLM"/>
    </source>
</evidence>
<sequence>MSDSTISTNPSPDSNAMGVESESNSEPSELSSSLSAIDINIPPFSILINDLRAGGPVLCSLPARTIIPPTDLRSTFYYSQLRDLCSIVLDDHGLTRYTDIVPCRRQSTRDPETEPIYTVLITMPFDTHTPGAATTFRNAIGNAIGEMISLIYRELDLQFSIEVIDPMIVNAYPEDLNFGPVDILMNDINRMEIDFDNRNSGFHPDLDDIIAQSSNHSPAPMTPEDAWVTWYNGMDAAAWDESGTANQEHS</sequence>
<dbReference type="EMBL" id="JBFXLS010000054">
    <property type="protein sequence ID" value="KAL2823295.1"/>
    <property type="molecule type" value="Genomic_DNA"/>
</dbReference>
<evidence type="ECO:0000256" key="1">
    <source>
        <dbReference type="SAM" id="MobiDB-lite"/>
    </source>
</evidence>
<name>A0ABR4I6B5_9EURO</name>
<feature type="compositionally biased region" description="Polar residues" evidence="1">
    <location>
        <begin position="1"/>
        <end position="14"/>
    </location>
</feature>
<protein>
    <recommendedName>
        <fullName evidence="4">Tautomerase cis-CaaD-like domain-containing protein</fullName>
    </recommendedName>
</protein>
<feature type="region of interest" description="Disordered" evidence="1">
    <location>
        <begin position="1"/>
        <end position="30"/>
    </location>
</feature>
<organism evidence="2 3">
    <name type="scientific">Aspergillus cavernicola</name>
    <dbReference type="NCBI Taxonomy" id="176166"/>
    <lineage>
        <taxon>Eukaryota</taxon>
        <taxon>Fungi</taxon>
        <taxon>Dikarya</taxon>
        <taxon>Ascomycota</taxon>
        <taxon>Pezizomycotina</taxon>
        <taxon>Eurotiomycetes</taxon>
        <taxon>Eurotiomycetidae</taxon>
        <taxon>Eurotiales</taxon>
        <taxon>Aspergillaceae</taxon>
        <taxon>Aspergillus</taxon>
        <taxon>Aspergillus subgen. Nidulantes</taxon>
    </lineage>
</organism>
<proteinExistence type="predicted"/>
<dbReference type="Proteomes" id="UP001610335">
    <property type="component" value="Unassembled WGS sequence"/>
</dbReference>
<comment type="caution">
    <text evidence="2">The sequence shown here is derived from an EMBL/GenBank/DDBJ whole genome shotgun (WGS) entry which is preliminary data.</text>
</comment>
<accession>A0ABR4I6B5</accession>
<reference evidence="2 3" key="1">
    <citation type="submission" date="2024-07" db="EMBL/GenBank/DDBJ databases">
        <title>Section-level genome sequencing and comparative genomics of Aspergillus sections Usti and Cavernicolus.</title>
        <authorList>
            <consortium name="Lawrence Berkeley National Laboratory"/>
            <person name="Nybo J.L."/>
            <person name="Vesth T.C."/>
            <person name="Theobald S."/>
            <person name="Frisvad J.C."/>
            <person name="Larsen T.O."/>
            <person name="Kjaerboelling I."/>
            <person name="Rothschild-Mancinelli K."/>
            <person name="Lyhne E.K."/>
            <person name="Kogle M.E."/>
            <person name="Barry K."/>
            <person name="Clum A."/>
            <person name="Na H."/>
            <person name="Ledsgaard L."/>
            <person name="Lin J."/>
            <person name="Lipzen A."/>
            <person name="Kuo A."/>
            <person name="Riley R."/>
            <person name="Mondo S."/>
            <person name="LaButti K."/>
            <person name="Haridas S."/>
            <person name="Pangalinan J."/>
            <person name="Salamov A.A."/>
            <person name="Simmons B.A."/>
            <person name="Magnuson J.K."/>
            <person name="Chen J."/>
            <person name="Drula E."/>
            <person name="Henrissat B."/>
            <person name="Wiebenga A."/>
            <person name="Lubbers R.J."/>
            <person name="Gomes A.C."/>
            <person name="Makela M.R."/>
            <person name="Stajich J."/>
            <person name="Grigoriev I.V."/>
            <person name="Mortensen U.H."/>
            <person name="De vries R.P."/>
            <person name="Baker S.E."/>
            <person name="Andersen M.R."/>
        </authorList>
    </citation>
    <scope>NUCLEOTIDE SEQUENCE [LARGE SCALE GENOMIC DNA]</scope>
    <source>
        <strain evidence="2 3">CBS 600.67</strain>
    </source>
</reference>
<gene>
    <name evidence="2" type="ORF">BDW59DRAFT_163457</name>
</gene>
<keyword evidence="3" id="KW-1185">Reference proteome</keyword>
<evidence type="ECO:0000313" key="2">
    <source>
        <dbReference type="EMBL" id="KAL2823295.1"/>
    </source>
</evidence>
<evidence type="ECO:0000313" key="3">
    <source>
        <dbReference type="Proteomes" id="UP001610335"/>
    </source>
</evidence>
<feature type="compositionally biased region" description="Low complexity" evidence="1">
    <location>
        <begin position="20"/>
        <end position="30"/>
    </location>
</feature>